<dbReference type="Pfam" id="PF03384">
    <property type="entry name" value="DUF287"/>
    <property type="match status" value="1"/>
</dbReference>
<feature type="compositionally biased region" description="Basic and acidic residues" evidence="1">
    <location>
        <begin position="376"/>
        <end position="397"/>
    </location>
</feature>
<feature type="compositionally biased region" description="Basic and acidic residues" evidence="1">
    <location>
        <begin position="499"/>
        <end position="511"/>
    </location>
</feature>
<name>A0ABQ8APZ1_BRANA</name>
<feature type="compositionally biased region" description="Acidic residues" evidence="1">
    <location>
        <begin position="351"/>
        <end position="375"/>
    </location>
</feature>
<feature type="non-terminal residue" evidence="3">
    <location>
        <position position="1"/>
    </location>
</feature>
<feature type="compositionally biased region" description="Basic and acidic residues" evidence="1">
    <location>
        <begin position="11"/>
        <end position="42"/>
    </location>
</feature>
<evidence type="ECO:0000313" key="3">
    <source>
        <dbReference type="EMBL" id="KAH0894615.1"/>
    </source>
</evidence>
<gene>
    <name evidence="3" type="ORF">HID58_057044</name>
</gene>
<evidence type="ECO:0000259" key="2">
    <source>
        <dbReference type="Pfam" id="PF03384"/>
    </source>
</evidence>
<feature type="region of interest" description="Disordered" evidence="1">
    <location>
        <begin position="1"/>
        <end position="77"/>
    </location>
</feature>
<feature type="compositionally biased region" description="Basic and acidic residues" evidence="1">
    <location>
        <begin position="224"/>
        <end position="276"/>
    </location>
</feature>
<feature type="compositionally biased region" description="Acidic residues" evidence="1">
    <location>
        <begin position="277"/>
        <end position="286"/>
    </location>
</feature>
<feature type="compositionally biased region" description="Basic and acidic residues" evidence="1">
    <location>
        <begin position="406"/>
        <end position="438"/>
    </location>
</feature>
<feature type="compositionally biased region" description="Acidic residues" evidence="1">
    <location>
        <begin position="303"/>
        <end position="318"/>
    </location>
</feature>
<dbReference type="InterPro" id="IPR005048">
    <property type="entry name" value="DUF287"/>
</dbReference>
<feature type="region of interest" description="Disordered" evidence="1">
    <location>
        <begin position="224"/>
        <end position="511"/>
    </location>
</feature>
<keyword evidence="4" id="KW-1185">Reference proteome</keyword>
<feature type="domain" description="DUF287" evidence="2">
    <location>
        <begin position="79"/>
        <end position="129"/>
    </location>
</feature>
<dbReference type="Proteomes" id="UP000824890">
    <property type="component" value="Unassembled WGS sequence"/>
</dbReference>
<proteinExistence type="predicted"/>
<comment type="caution">
    <text evidence="3">The sequence shown here is derived from an EMBL/GenBank/DDBJ whole genome shotgun (WGS) entry which is preliminary data.</text>
</comment>
<sequence length="579" mass="66690">KVMKGNQKGVANERRRQSLRIRKPDSIAKNPEPRVHKSSKETKKSKKSRPVREPVRAPSVESLSASDESEREGSEREVINSVLVPTIGEKIMLARIIDEEREYDRQGSPSDTWNYWLNVKQKNIWWKELDEFDQAARGVLPKKKDKEKVTFAEGSSSNSGLDSRLQGLEERILKFMGEGFVGLHVTVKTKLESLGSRMSDIKKNQRLLRRRAKKIEDRLTSIESKVEPSRDEDMDFRQWDYGTHEEKDKANAEQEAGKEKDNIENAEQEAERKNENSDEEEGEEKEANDNTQQEGEKEKENIEADEQDKEDSESESESDELKQLKERSRAQADKLWKEIEANEEEVGGKQDEEEGEEKEAETSEEEKENSEDDEKVEEKMVESEAEGKDDQAEVEGKEDQEEEVEGKESETKEQEKEKKGTPKDDHNEPRVETNRTDETPTPARGNQTEGTPTPPRGRTKAMAARRLVTKPMEEEPGKGEKVVEEERKKGRGCGNRGKKQGEIAEEKKKEKEVVKVVEEQTGEVVKEQAGEIVEEYIEEEKQRWIMFDYKEAPSPWIMYRFGKLSLQVLLCPKMSKMDN</sequence>
<feature type="compositionally biased region" description="Basic and acidic residues" evidence="1">
    <location>
        <begin position="319"/>
        <end position="350"/>
    </location>
</feature>
<evidence type="ECO:0000256" key="1">
    <source>
        <dbReference type="SAM" id="MobiDB-lite"/>
    </source>
</evidence>
<evidence type="ECO:0000313" key="4">
    <source>
        <dbReference type="Proteomes" id="UP000824890"/>
    </source>
</evidence>
<protein>
    <recommendedName>
        <fullName evidence="2">DUF287 domain-containing protein</fullName>
    </recommendedName>
</protein>
<organism evidence="3 4">
    <name type="scientific">Brassica napus</name>
    <name type="common">Rape</name>
    <dbReference type="NCBI Taxonomy" id="3708"/>
    <lineage>
        <taxon>Eukaryota</taxon>
        <taxon>Viridiplantae</taxon>
        <taxon>Streptophyta</taxon>
        <taxon>Embryophyta</taxon>
        <taxon>Tracheophyta</taxon>
        <taxon>Spermatophyta</taxon>
        <taxon>Magnoliopsida</taxon>
        <taxon>eudicotyledons</taxon>
        <taxon>Gunneridae</taxon>
        <taxon>Pentapetalae</taxon>
        <taxon>rosids</taxon>
        <taxon>malvids</taxon>
        <taxon>Brassicales</taxon>
        <taxon>Brassicaceae</taxon>
        <taxon>Brassiceae</taxon>
        <taxon>Brassica</taxon>
    </lineage>
</organism>
<feature type="compositionally biased region" description="Basic and acidic residues" evidence="1">
    <location>
        <begin position="471"/>
        <end position="488"/>
    </location>
</feature>
<accession>A0ABQ8APZ1</accession>
<dbReference type="EMBL" id="JAGKQM010000013">
    <property type="protein sequence ID" value="KAH0894615.1"/>
    <property type="molecule type" value="Genomic_DNA"/>
</dbReference>
<reference evidence="3 4" key="1">
    <citation type="submission" date="2021-05" db="EMBL/GenBank/DDBJ databases">
        <title>Genome Assembly of Synthetic Allotetraploid Brassica napus Reveals Homoeologous Exchanges between Subgenomes.</title>
        <authorList>
            <person name="Davis J.T."/>
        </authorList>
    </citation>
    <scope>NUCLEOTIDE SEQUENCE [LARGE SCALE GENOMIC DNA]</scope>
    <source>
        <strain evidence="4">cv. Da-Ae</strain>
        <tissue evidence="3">Seedling</tissue>
    </source>
</reference>